<proteinExistence type="predicted"/>
<name>A0A4S4KA83_9APHY</name>
<dbReference type="Pfam" id="PF20414">
    <property type="entry name" value="DUF6698"/>
    <property type="match status" value="1"/>
</dbReference>
<feature type="non-terminal residue" evidence="1">
    <location>
        <position position="1"/>
    </location>
</feature>
<evidence type="ECO:0000313" key="2">
    <source>
        <dbReference type="Proteomes" id="UP000309038"/>
    </source>
</evidence>
<evidence type="ECO:0000313" key="1">
    <source>
        <dbReference type="EMBL" id="THG94854.1"/>
    </source>
</evidence>
<dbReference type="Proteomes" id="UP000309038">
    <property type="component" value="Unassembled WGS sequence"/>
</dbReference>
<accession>A0A4S4KA83</accession>
<comment type="caution">
    <text evidence="1">The sequence shown here is derived from an EMBL/GenBank/DDBJ whole genome shotgun (WGS) entry which is preliminary data.</text>
</comment>
<sequence length="323" mass="36247">PFVRLRDAFHVGAAFDAAEAEADMTDKDRQLHRSVYQRTKSLVPNFCLILEGLAESAPGSQDTLLGTMTSITKQCRSDDIGTLKAIGLDIIENHGLLADEEVSWAKKKGSFKKNKSTRGFNDNIFGRLLCPHKYSQLYSQDPDGFCTKVLESDNDIIIQASDLPAFLYDCEYDASAIDRGLLRGPIVVQVYKGIFMSPSSVNLKDGDSNAKGRSSHGQLHGLSRATPYDCARYFCSSLTSWREQDGKFSLRHFYYYVVALFEMDAESSWAVDTLDWWDRQVFGKGPRKFENSLMQAEQAADINSDFNALIAQRIARRADDDRS</sequence>
<dbReference type="InterPro" id="IPR046521">
    <property type="entry name" value="DUF6698"/>
</dbReference>
<dbReference type="AlphaFoldDB" id="A0A4S4KA83"/>
<keyword evidence="2" id="KW-1185">Reference proteome</keyword>
<protein>
    <submittedName>
        <fullName evidence="1">Uncharacterized protein</fullName>
    </submittedName>
</protein>
<organism evidence="1 2">
    <name type="scientific">Hermanssonia centrifuga</name>
    <dbReference type="NCBI Taxonomy" id="98765"/>
    <lineage>
        <taxon>Eukaryota</taxon>
        <taxon>Fungi</taxon>
        <taxon>Dikarya</taxon>
        <taxon>Basidiomycota</taxon>
        <taxon>Agaricomycotina</taxon>
        <taxon>Agaricomycetes</taxon>
        <taxon>Polyporales</taxon>
        <taxon>Meruliaceae</taxon>
        <taxon>Hermanssonia</taxon>
    </lineage>
</organism>
<dbReference type="EMBL" id="SGPJ01000387">
    <property type="protein sequence ID" value="THG94854.1"/>
    <property type="molecule type" value="Genomic_DNA"/>
</dbReference>
<gene>
    <name evidence="1" type="ORF">EW026_g6692</name>
</gene>
<reference evidence="1 2" key="1">
    <citation type="submission" date="2019-02" db="EMBL/GenBank/DDBJ databases">
        <title>Genome sequencing of the rare red list fungi Phlebia centrifuga.</title>
        <authorList>
            <person name="Buettner E."/>
            <person name="Kellner H."/>
        </authorList>
    </citation>
    <scope>NUCLEOTIDE SEQUENCE [LARGE SCALE GENOMIC DNA]</scope>
    <source>
        <strain evidence="1 2">DSM 108282</strain>
    </source>
</reference>